<sequence>MGLTGVPAGSEVWHAGRWGTVCDDNWDLRDSAVACGELGCGRVRPRVGKTHYGPGTGPIWLDDVGCKGTEASLSDCPAGAWGQHNCGHEEDVVLACTGHADEEDYPAWTWDPPSEEDLAQGTPAAGAPGHTVSWGSTRSPGVPSPEMRRLPAQVRSVPSGGGVSMHPPTGACERGPRVSLRTDRAEPSPSPCPPNGEDSSEYSWTWGTPSGGAVAKGTPTTGAPAPTLTTGTTRSPGEPSPAPRVRGDAGPGKKPGPERRLRPTAARTAPPAPSPGPPVTAHAAPRLTAHAASPSTEAPSPPADTRPPSPDPASGESADLTVTPGRPGSTLEAAVGPALTPEASPTPPPTLPKELTSDPSAPAAVTGLSPTSELTPGSDTALYPNTAPEPSGSPGHSTSPPPTIPPSTMTPHPTTTLHPITIPHPITTPQHPTTYTLSPLHNLSHTHPPRPHIRSPSHRPLNPPRPLTPPPTTPHRPIHHNPYVTAPHHLTTTLTLTHPHLAHYSPRLGSWAYLNPCGHH</sequence>
<evidence type="ECO:0000313" key="12">
    <source>
        <dbReference type="EMBL" id="KAK1329686.1"/>
    </source>
</evidence>
<accession>A0AA40LDR3</accession>
<dbReference type="Pfam" id="PF00530">
    <property type="entry name" value="SRCR"/>
    <property type="match status" value="1"/>
</dbReference>
<evidence type="ECO:0000256" key="2">
    <source>
        <dbReference type="ARBA" id="ARBA00022737"/>
    </source>
</evidence>
<dbReference type="InterPro" id="IPR036772">
    <property type="entry name" value="SRCR-like_dom_sf"/>
</dbReference>
<comment type="function">
    <text evidence="6">Binds to extracellular matrix proteins. Binds to pathogen-associated molecular patterns (PAMPs) present on the cell walls of Gram-positive and Gram-negative bacteria and fungi, behaving as a pattern recognition receptor (PRR). Induces bacterial and fungal aggregation and subsequent inhibition of PAMP-induced cytokine release. Does not possess intrinsic bactericidal activity. May play a role in the innate defense and homeostasis of certain epithelial surfaces.</text>
</comment>
<dbReference type="AlphaFoldDB" id="A0AA40LDR3"/>
<keyword evidence="2" id="KW-0677">Repeat</keyword>
<gene>
    <name evidence="12" type="ORF">QTO34_009868</name>
</gene>
<reference evidence="12" key="1">
    <citation type="submission" date="2023-06" db="EMBL/GenBank/DDBJ databases">
        <title>Reference genome for the Northern bat (Eptesicus nilssonii), a most northern bat species.</title>
        <authorList>
            <person name="Laine V.N."/>
            <person name="Pulliainen A.T."/>
            <person name="Lilley T.M."/>
        </authorList>
    </citation>
    <scope>NUCLEOTIDE SEQUENCE</scope>
    <source>
        <strain evidence="12">BLF_Eptnil</strain>
        <tissue evidence="12">Kidney</tissue>
    </source>
</reference>
<dbReference type="InterPro" id="IPR001190">
    <property type="entry name" value="SRCR"/>
</dbReference>
<keyword evidence="1" id="KW-0732">Signal</keyword>
<comment type="subunit">
    <text evidence="7">Interacts with LGALS1 and laminin.</text>
</comment>
<feature type="compositionally biased region" description="Low complexity" evidence="10">
    <location>
        <begin position="388"/>
        <end position="398"/>
    </location>
</feature>
<dbReference type="Proteomes" id="UP001177744">
    <property type="component" value="Unassembled WGS sequence"/>
</dbReference>
<keyword evidence="4" id="KW-0675">Receptor</keyword>
<feature type="disulfide bond" evidence="9">
    <location>
        <begin position="22"/>
        <end position="86"/>
    </location>
</feature>
<dbReference type="EMBL" id="JAULJE010000021">
    <property type="protein sequence ID" value="KAK1329686.1"/>
    <property type="molecule type" value="Genomic_DNA"/>
</dbReference>
<feature type="compositionally biased region" description="Basic residues" evidence="10">
    <location>
        <begin position="447"/>
        <end position="457"/>
    </location>
</feature>
<protein>
    <recommendedName>
        <fullName evidence="8">Soluble scavenger receptor cysteine-rich domain-containing protein SSC5D</fullName>
    </recommendedName>
</protein>
<dbReference type="PRINTS" id="PR00258">
    <property type="entry name" value="SPERACTRCPTR"/>
</dbReference>
<dbReference type="PANTHER" id="PTHR19331:SF487">
    <property type="entry name" value="SOLUBLE SCAVENGER RECEPTOR CYSTEINE-RICH DOMAIN-CONTAINING PROTEIN SSC5D"/>
    <property type="match status" value="1"/>
</dbReference>
<evidence type="ECO:0000256" key="9">
    <source>
        <dbReference type="PROSITE-ProRule" id="PRU00196"/>
    </source>
</evidence>
<organism evidence="12 13">
    <name type="scientific">Cnephaeus nilssonii</name>
    <name type="common">Northern bat</name>
    <name type="synonym">Eptesicus nilssonii</name>
    <dbReference type="NCBI Taxonomy" id="3371016"/>
    <lineage>
        <taxon>Eukaryota</taxon>
        <taxon>Metazoa</taxon>
        <taxon>Chordata</taxon>
        <taxon>Craniata</taxon>
        <taxon>Vertebrata</taxon>
        <taxon>Euteleostomi</taxon>
        <taxon>Mammalia</taxon>
        <taxon>Eutheria</taxon>
        <taxon>Laurasiatheria</taxon>
        <taxon>Chiroptera</taxon>
        <taxon>Yangochiroptera</taxon>
        <taxon>Vespertilionidae</taxon>
        <taxon>Cnephaeus</taxon>
    </lineage>
</organism>
<feature type="compositionally biased region" description="Low complexity" evidence="10">
    <location>
        <begin position="279"/>
        <end position="298"/>
    </location>
</feature>
<keyword evidence="3 9" id="KW-1015">Disulfide bond</keyword>
<evidence type="ECO:0000256" key="4">
    <source>
        <dbReference type="ARBA" id="ARBA00023170"/>
    </source>
</evidence>
<name>A0AA40LDR3_CNENI</name>
<evidence type="ECO:0000256" key="8">
    <source>
        <dbReference type="ARBA" id="ARBA00069168"/>
    </source>
</evidence>
<feature type="domain" description="SRCR" evidence="11">
    <location>
        <begin position="1"/>
        <end position="97"/>
    </location>
</feature>
<evidence type="ECO:0000256" key="3">
    <source>
        <dbReference type="ARBA" id="ARBA00023157"/>
    </source>
</evidence>
<evidence type="ECO:0000256" key="6">
    <source>
        <dbReference type="ARBA" id="ARBA00058074"/>
    </source>
</evidence>
<feature type="compositionally biased region" description="Pro residues" evidence="10">
    <location>
        <begin position="299"/>
        <end position="311"/>
    </location>
</feature>
<dbReference type="PANTHER" id="PTHR19331">
    <property type="entry name" value="SCAVENGER RECEPTOR DOMAIN-CONTAINING"/>
    <property type="match status" value="1"/>
</dbReference>
<dbReference type="SUPFAM" id="SSF56487">
    <property type="entry name" value="SRCR-like"/>
    <property type="match status" value="1"/>
</dbReference>
<dbReference type="SMART" id="SM00202">
    <property type="entry name" value="SR"/>
    <property type="match status" value="1"/>
</dbReference>
<proteinExistence type="predicted"/>
<comment type="caution">
    <text evidence="12">The sequence shown here is derived from an EMBL/GenBank/DDBJ whole genome shotgun (WGS) entry which is preliminary data.</text>
</comment>
<feature type="compositionally biased region" description="Pro residues" evidence="10">
    <location>
        <begin position="461"/>
        <end position="474"/>
    </location>
</feature>
<evidence type="ECO:0000259" key="11">
    <source>
        <dbReference type="PROSITE" id="PS50287"/>
    </source>
</evidence>
<feature type="region of interest" description="Disordered" evidence="10">
    <location>
        <begin position="109"/>
        <end position="480"/>
    </location>
</feature>
<evidence type="ECO:0000256" key="10">
    <source>
        <dbReference type="SAM" id="MobiDB-lite"/>
    </source>
</evidence>
<evidence type="ECO:0000256" key="5">
    <source>
        <dbReference type="ARBA" id="ARBA00023180"/>
    </source>
</evidence>
<evidence type="ECO:0000313" key="13">
    <source>
        <dbReference type="Proteomes" id="UP001177744"/>
    </source>
</evidence>
<evidence type="ECO:0000256" key="1">
    <source>
        <dbReference type="ARBA" id="ARBA00022729"/>
    </source>
</evidence>
<feature type="compositionally biased region" description="Low complexity" evidence="10">
    <location>
        <begin position="211"/>
        <end position="237"/>
    </location>
</feature>
<dbReference type="Gene3D" id="3.10.250.10">
    <property type="entry name" value="SRCR-like domain"/>
    <property type="match status" value="1"/>
</dbReference>
<keyword evidence="5" id="KW-0325">Glycoprotein</keyword>
<feature type="compositionally biased region" description="Polar residues" evidence="10">
    <location>
        <begin position="368"/>
        <end position="378"/>
    </location>
</feature>
<dbReference type="GO" id="GO:0016020">
    <property type="term" value="C:membrane"/>
    <property type="evidence" value="ECO:0007669"/>
    <property type="project" value="InterPro"/>
</dbReference>
<keyword evidence="13" id="KW-1185">Reference proteome</keyword>
<dbReference type="PROSITE" id="PS50287">
    <property type="entry name" value="SRCR_2"/>
    <property type="match status" value="1"/>
</dbReference>
<evidence type="ECO:0000256" key="7">
    <source>
        <dbReference type="ARBA" id="ARBA00064153"/>
    </source>
</evidence>
<feature type="compositionally biased region" description="Low complexity" evidence="10">
    <location>
        <begin position="406"/>
        <end position="436"/>
    </location>
</feature>
<dbReference type="FunFam" id="3.10.250.10:FF:000007">
    <property type="entry name" value="Soluble scavenger receptor cysteine-rich domain-containing protein SSC5D"/>
    <property type="match status" value="1"/>
</dbReference>
<feature type="disulfide bond" evidence="9">
    <location>
        <begin position="35"/>
        <end position="96"/>
    </location>
</feature>
<feature type="disulfide bond" evidence="9">
    <location>
        <begin position="66"/>
        <end position="76"/>
    </location>
</feature>
<feature type="compositionally biased region" description="Basic and acidic residues" evidence="10">
    <location>
        <begin position="174"/>
        <end position="186"/>
    </location>
</feature>